<evidence type="ECO:0000313" key="1">
    <source>
        <dbReference type="EMBL" id="ACA87156.1"/>
    </source>
</evidence>
<keyword evidence="2" id="KW-1185">Reference proteome</keyword>
<gene>
    <name evidence="1" type="ordered locus">Swoo_2881</name>
</gene>
<sequence length="90" mass="10568">MYGRDFCIKLTYIDVKLELLTLIRLRLILGTILSLNRELLPGLNCKNKNRIKTASYIDSSFLYYFNILKHHLSLINYIDAGDNEYQILLL</sequence>
<accession>B1KJW9</accession>
<dbReference type="HOGENOM" id="CLU_2439126_0_0_6"/>
<dbReference type="EMBL" id="CP000961">
    <property type="protein sequence ID" value="ACA87156.1"/>
    <property type="molecule type" value="Genomic_DNA"/>
</dbReference>
<protein>
    <submittedName>
        <fullName evidence="1">Uncharacterized protein</fullName>
    </submittedName>
</protein>
<reference evidence="1 2" key="1">
    <citation type="submission" date="2008-02" db="EMBL/GenBank/DDBJ databases">
        <title>Complete sequence of Shewanella woodyi ATCC 51908.</title>
        <authorList>
            <consortium name="US DOE Joint Genome Institute"/>
            <person name="Copeland A."/>
            <person name="Lucas S."/>
            <person name="Lapidus A."/>
            <person name="Glavina del Rio T."/>
            <person name="Dalin E."/>
            <person name="Tice H."/>
            <person name="Bruce D."/>
            <person name="Goodwin L."/>
            <person name="Pitluck S."/>
            <person name="Sims D."/>
            <person name="Brettin T."/>
            <person name="Detter J.C."/>
            <person name="Han C."/>
            <person name="Kuske C.R."/>
            <person name="Schmutz J."/>
            <person name="Larimer F."/>
            <person name="Land M."/>
            <person name="Hauser L."/>
            <person name="Kyrpides N."/>
            <person name="Lykidis A."/>
            <person name="Zhao J.-S."/>
            <person name="Richardson P."/>
        </authorList>
    </citation>
    <scope>NUCLEOTIDE SEQUENCE [LARGE SCALE GENOMIC DNA]</scope>
    <source>
        <strain evidence="2">ATCC 51908 / MS32</strain>
    </source>
</reference>
<proteinExistence type="predicted"/>
<name>B1KJW9_SHEWM</name>
<organism evidence="1 2">
    <name type="scientific">Shewanella woodyi (strain ATCC 51908 / MS32)</name>
    <dbReference type="NCBI Taxonomy" id="392500"/>
    <lineage>
        <taxon>Bacteria</taxon>
        <taxon>Pseudomonadati</taxon>
        <taxon>Pseudomonadota</taxon>
        <taxon>Gammaproteobacteria</taxon>
        <taxon>Alteromonadales</taxon>
        <taxon>Shewanellaceae</taxon>
        <taxon>Shewanella</taxon>
    </lineage>
</organism>
<evidence type="ECO:0000313" key="2">
    <source>
        <dbReference type="Proteomes" id="UP000002168"/>
    </source>
</evidence>
<dbReference type="Proteomes" id="UP000002168">
    <property type="component" value="Chromosome"/>
</dbReference>
<dbReference type="AlphaFoldDB" id="B1KJW9"/>
<dbReference type="KEGG" id="swd:Swoo_2881"/>